<sequence>MSELSSDSSDGITFDERTTNANFQERLLQAKSSTAFDPLNNDTRFIDFYDSDDTEALKSQLERLTQKVYHMESRVIEREEKLTARREKRRVEAGLTNMTTEERAAFTEKEEKEHEIAKKKKEDLREKLLKKEIKEINRDENDEEDEEEEQEQEELETQPEDKKPDWSVVYEYMLLLENESMNDEMIFGTDFLNPNAELRQKALENEEIKRQTEYSGITILKSSQVLEGYKETETGDIRHCELSGTSYDLTFQVKFDVLEPSMIMPKLDFEVNIEMQLAVGSTLQKIKNECNIFGFFQLLVHYAKLENGRKDIFDQLIKNYKDTPVNVVLLSQTKLQFEGSIGCGISLLLSWKIIETNIDREKLDANVKNDVLPDLTMEAVALPGVISKDTNGSLDKINSAFIHMIKQKGVYEGTKYIVDNILLKKYN</sequence>
<proteinExistence type="predicted"/>
<dbReference type="AlphaFoldDB" id="A0A8H7QEZ3"/>
<comment type="caution">
    <text evidence="2">The sequence shown here is derived from an EMBL/GenBank/DDBJ whole genome shotgun (WGS) entry which is preliminary data.</text>
</comment>
<dbReference type="OrthoDB" id="5976950at2759"/>
<reference evidence="2" key="1">
    <citation type="submission" date="2020-12" db="EMBL/GenBank/DDBJ databases">
        <title>Metabolic potential, ecology and presence of endohyphal bacteria is reflected in genomic diversity of Mucoromycotina.</title>
        <authorList>
            <person name="Muszewska A."/>
            <person name="Okrasinska A."/>
            <person name="Steczkiewicz K."/>
            <person name="Drgas O."/>
            <person name="Orlowska M."/>
            <person name="Perlinska-Lenart U."/>
            <person name="Aleksandrzak-Piekarczyk T."/>
            <person name="Szatraj K."/>
            <person name="Zielenkiewicz U."/>
            <person name="Pilsyk S."/>
            <person name="Malc E."/>
            <person name="Mieczkowski P."/>
            <person name="Kruszewska J.S."/>
            <person name="Biernat P."/>
            <person name="Pawlowska J."/>
        </authorList>
    </citation>
    <scope>NUCLEOTIDE SEQUENCE</scope>
    <source>
        <strain evidence="2">CBS 226.32</strain>
    </source>
</reference>
<dbReference type="Proteomes" id="UP000650833">
    <property type="component" value="Unassembled WGS sequence"/>
</dbReference>
<evidence type="ECO:0000313" key="3">
    <source>
        <dbReference type="Proteomes" id="UP000650833"/>
    </source>
</evidence>
<evidence type="ECO:0000313" key="2">
    <source>
        <dbReference type="EMBL" id="KAG2191253.1"/>
    </source>
</evidence>
<gene>
    <name evidence="2" type="ORF">INT46_011512</name>
</gene>
<evidence type="ECO:0000256" key="1">
    <source>
        <dbReference type="SAM" id="MobiDB-lite"/>
    </source>
</evidence>
<protein>
    <submittedName>
        <fullName evidence="2">Uncharacterized protein</fullName>
    </submittedName>
</protein>
<feature type="region of interest" description="Disordered" evidence="1">
    <location>
        <begin position="136"/>
        <end position="162"/>
    </location>
</feature>
<feature type="compositionally biased region" description="Acidic residues" evidence="1">
    <location>
        <begin position="140"/>
        <end position="158"/>
    </location>
</feature>
<name>A0A8H7QEZ3_9FUNG</name>
<organism evidence="2 3">
    <name type="scientific">Mucor plumbeus</name>
    <dbReference type="NCBI Taxonomy" id="97098"/>
    <lineage>
        <taxon>Eukaryota</taxon>
        <taxon>Fungi</taxon>
        <taxon>Fungi incertae sedis</taxon>
        <taxon>Mucoromycota</taxon>
        <taxon>Mucoromycotina</taxon>
        <taxon>Mucoromycetes</taxon>
        <taxon>Mucorales</taxon>
        <taxon>Mucorineae</taxon>
        <taxon>Mucoraceae</taxon>
        <taxon>Mucor</taxon>
    </lineage>
</organism>
<accession>A0A8H7QEZ3</accession>
<keyword evidence="3" id="KW-1185">Reference proteome</keyword>
<dbReference type="EMBL" id="JAEPRC010000847">
    <property type="protein sequence ID" value="KAG2191253.1"/>
    <property type="molecule type" value="Genomic_DNA"/>
</dbReference>